<protein>
    <submittedName>
        <fullName evidence="4">TPR repeat-containing protein</fullName>
    </submittedName>
</protein>
<dbReference type="InParanoid" id="D4H365"/>
<proteinExistence type="predicted"/>
<sequence length="381" mass="42070" precursor="true">MSAILNSLKRLRTNSAGSLLPLLWISKTAKKQSSSISTLLLILLAVSLTVFAMTFFIDSGQGNYNNLILNKIVSADTGRSGADTGRVYLSEEELLERINEAVDKALAERDAELSRKLNGIRDVNVRRLSVIEALPAQAGEQASGGDSLRAEVQTAKASVQKTEYEHFNAAPPEADSHKKKTDSKVHYNALLGMSDRAFEKGNYQKSAENLTKALQMRETKMSVLKLVRVKLAMGKPEEVNRVLEAYPDTVDDKLIASAASYAGSVGYNAYALNLIDSYAGVFSGSSALYYSAGQIYEDLKNYPMAESAYSEAVRLSPFDSYYKYAYARILDINEKHEDALKEYSDISESASDKTILIQSRKRAEILEAYLTGIRARNDENF</sequence>
<evidence type="ECO:0000256" key="1">
    <source>
        <dbReference type="PROSITE-ProRule" id="PRU00339"/>
    </source>
</evidence>
<keyword evidence="1" id="KW-0802">TPR repeat</keyword>
<evidence type="ECO:0000256" key="3">
    <source>
        <dbReference type="SAM" id="Phobius"/>
    </source>
</evidence>
<dbReference type="Gene3D" id="1.25.40.10">
    <property type="entry name" value="Tetratricopeptide repeat domain"/>
    <property type="match status" value="1"/>
</dbReference>
<dbReference type="STRING" id="522772.Dacet_0349"/>
<gene>
    <name evidence="4" type="ordered locus">Dacet_0349</name>
</gene>
<dbReference type="PaxDb" id="522772-Dacet_0349"/>
<dbReference type="PROSITE" id="PS50005">
    <property type="entry name" value="TPR"/>
    <property type="match status" value="1"/>
</dbReference>
<feature type="coiled-coil region" evidence="2">
    <location>
        <begin position="88"/>
        <end position="115"/>
    </location>
</feature>
<dbReference type="SMART" id="SM00028">
    <property type="entry name" value="TPR"/>
    <property type="match status" value="2"/>
</dbReference>
<dbReference type="Proteomes" id="UP000002012">
    <property type="component" value="Chromosome"/>
</dbReference>
<dbReference type="InterPro" id="IPR019734">
    <property type="entry name" value="TPR_rpt"/>
</dbReference>
<dbReference type="OrthoDB" id="9766710at2"/>
<feature type="transmembrane region" description="Helical" evidence="3">
    <location>
        <begin position="36"/>
        <end position="57"/>
    </location>
</feature>
<dbReference type="AlphaFoldDB" id="D4H365"/>
<dbReference type="HOGENOM" id="CLU_725073_0_0_0"/>
<keyword evidence="3" id="KW-0812">Transmembrane</keyword>
<evidence type="ECO:0000256" key="2">
    <source>
        <dbReference type="SAM" id="Coils"/>
    </source>
</evidence>
<keyword evidence="3" id="KW-0472">Membrane</keyword>
<evidence type="ECO:0000313" key="4">
    <source>
        <dbReference type="EMBL" id="ADD67149.1"/>
    </source>
</evidence>
<organism evidence="4 5">
    <name type="scientific">Denitrovibrio acetiphilus (strain DSM 12809 / NBRC 114555 / N2460)</name>
    <dbReference type="NCBI Taxonomy" id="522772"/>
    <lineage>
        <taxon>Bacteria</taxon>
        <taxon>Pseudomonadati</taxon>
        <taxon>Deferribacterota</taxon>
        <taxon>Deferribacteres</taxon>
        <taxon>Deferribacterales</taxon>
        <taxon>Geovibrionaceae</taxon>
        <taxon>Denitrovibrio</taxon>
    </lineage>
</organism>
<keyword evidence="3" id="KW-1133">Transmembrane helix</keyword>
<reference evidence="4 5" key="1">
    <citation type="journal article" date="2010" name="Stand. Genomic Sci.">
        <title>Complete genome sequence of Denitrovibrio acetiphilus type strain (N2460).</title>
        <authorList>
            <person name="Kiss H."/>
            <person name="Lang E."/>
            <person name="Lapidus A."/>
            <person name="Copeland A."/>
            <person name="Nolan M."/>
            <person name="Glavina Del Rio T."/>
            <person name="Chen F."/>
            <person name="Lucas S."/>
            <person name="Tice H."/>
            <person name="Cheng J.F."/>
            <person name="Han C."/>
            <person name="Goodwin L."/>
            <person name="Pitluck S."/>
            <person name="Liolios K."/>
            <person name="Pati A."/>
            <person name="Ivanova N."/>
            <person name="Mavromatis K."/>
            <person name="Chen A."/>
            <person name="Palaniappan K."/>
            <person name="Land M."/>
            <person name="Hauser L."/>
            <person name="Chang Y.J."/>
            <person name="Jeffries C.D."/>
            <person name="Detter J.C."/>
            <person name="Brettin T."/>
            <person name="Spring S."/>
            <person name="Rohde M."/>
            <person name="Goker M."/>
            <person name="Woyke T."/>
            <person name="Bristow J."/>
            <person name="Eisen J.A."/>
            <person name="Markowitz V."/>
            <person name="Hugenholtz P."/>
            <person name="Kyrpides N.C."/>
            <person name="Klenk H.P."/>
        </authorList>
    </citation>
    <scope>NUCLEOTIDE SEQUENCE [LARGE SCALE GENOMIC DNA]</scope>
    <source>
        <strain evidence="5">DSM 12809 / NBRC 114555 / N2460</strain>
    </source>
</reference>
<keyword evidence="2" id="KW-0175">Coiled coil</keyword>
<dbReference type="eggNOG" id="COG0457">
    <property type="taxonomic scope" value="Bacteria"/>
</dbReference>
<keyword evidence="5" id="KW-1185">Reference proteome</keyword>
<dbReference type="EMBL" id="CP001968">
    <property type="protein sequence ID" value="ADD67149.1"/>
    <property type="molecule type" value="Genomic_DNA"/>
</dbReference>
<accession>D4H365</accession>
<dbReference type="KEGG" id="dap:Dacet_0349"/>
<dbReference type="InterPro" id="IPR011990">
    <property type="entry name" value="TPR-like_helical_dom_sf"/>
</dbReference>
<feature type="repeat" description="TPR" evidence="1">
    <location>
        <begin position="286"/>
        <end position="319"/>
    </location>
</feature>
<name>D4H365_DENA2</name>
<dbReference type="SUPFAM" id="SSF48452">
    <property type="entry name" value="TPR-like"/>
    <property type="match status" value="1"/>
</dbReference>
<dbReference type="RefSeq" id="WP_013009694.1">
    <property type="nucleotide sequence ID" value="NC_013943.1"/>
</dbReference>
<evidence type="ECO:0000313" key="5">
    <source>
        <dbReference type="Proteomes" id="UP000002012"/>
    </source>
</evidence>